<dbReference type="Gene3D" id="3.90.79.10">
    <property type="entry name" value="Nucleoside Triphosphate Pyrophosphohydrolase"/>
    <property type="match status" value="1"/>
</dbReference>
<dbReference type="Pfam" id="PF00293">
    <property type="entry name" value="NUDIX"/>
    <property type="match status" value="1"/>
</dbReference>
<evidence type="ECO:0000313" key="4">
    <source>
        <dbReference type="EMBL" id="PIV08063.1"/>
    </source>
</evidence>
<name>A0A2M7BRE4_9BACT</name>
<gene>
    <name evidence="4" type="ORF">COS52_04700</name>
</gene>
<reference evidence="5" key="1">
    <citation type="submission" date="2017-09" db="EMBL/GenBank/DDBJ databases">
        <title>Depth-based differentiation of microbial function through sediment-hosted aquifers and enrichment of novel symbionts in the deep terrestrial subsurface.</title>
        <authorList>
            <person name="Probst A.J."/>
            <person name="Ladd B."/>
            <person name="Jarett J.K."/>
            <person name="Geller-Mcgrath D.E."/>
            <person name="Sieber C.M.K."/>
            <person name="Emerson J.B."/>
            <person name="Anantharaman K."/>
            <person name="Thomas B.C."/>
            <person name="Malmstrom R."/>
            <person name="Stieglmeier M."/>
            <person name="Klingl A."/>
            <person name="Woyke T."/>
            <person name="Ryan C.M."/>
            <person name="Banfield J.F."/>
        </authorList>
    </citation>
    <scope>NUCLEOTIDE SEQUENCE [LARGE SCALE GENOMIC DNA]</scope>
</reference>
<evidence type="ECO:0000313" key="5">
    <source>
        <dbReference type="Proteomes" id="UP000230119"/>
    </source>
</evidence>
<evidence type="ECO:0000256" key="1">
    <source>
        <dbReference type="ARBA" id="ARBA00001946"/>
    </source>
</evidence>
<dbReference type="PANTHER" id="PTHR43046">
    <property type="entry name" value="GDP-MANNOSE MANNOSYL HYDROLASE"/>
    <property type="match status" value="1"/>
</dbReference>
<evidence type="ECO:0000256" key="2">
    <source>
        <dbReference type="ARBA" id="ARBA00022801"/>
    </source>
</evidence>
<comment type="caution">
    <text evidence="4">The sequence shown here is derived from an EMBL/GenBank/DDBJ whole genome shotgun (WGS) entry which is preliminary data.</text>
</comment>
<evidence type="ECO:0000259" key="3">
    <source>
        <dbReference type="PROSITE" id="PS51462"/>
    </source>
</evidence>
<dbReference type="AlphaFoldDB" id="A0A2M7BRE4"/>
<dbReference type="Proteomes" id="UP000230119">
    <property type="component" value="Unassembled WGS sequence"/>
</dbReference>
<dbReference type="PANTHER" id="PTHR43046:SF14">
    <property type="entry name" value="MUTT_NUDIX FAMILY PROTEIN"/>
    <property type="match status" value="1"/>
</dbReference>
<dbReference type="InterPro" id="IPR000086">
    <property type="entry name" value="NUDIX_hydrolase_dom"/>
</dbReference>
<dbReference type="GO" id="GO:0016787">
    <property type="term" value="F:hydrolase activity"/>
    <property type="evidence" value="ECO:0007669"/>
    <property type="project" value="UniProtKB-KW"/>
</dbReference>
<keyword evidence="2" id="KW-0378">Hydrolase</keyword>
<dbReference type="PROSITE" id="PS00893">
    <property type="entry name" value="NUDIX_BOX"/>
    <property type="match status" value="1"/>
</dbReference>
<dbReference type="SUPFAM" id="SSF55811">
    <property type="entry name" value="Nudix"/>
    <property type="match status" value="1"/>
</dbReference>
<sequence>MYEKYNTILSVGAFIFNQNKELLIVKKSPKEQIDAGLWTIPGGKIYPQEHILVGLKREVLEEVGLEIESMKWIGEDVFQDHNSMFHAEHFMCKTKNNKVVLEKKLTEYKWIAGLSDMSPLPFAENIKKRIIEIFTQLL</sequence>
<comment type="cofactor">
    <cofactor evidence="1">
        <name>Mg(2+)</name>
        <dbReference type="ChEBI" id="CHEBI:18420"/>
    </cofactor>
</comment>
<feature type="domain" description="Nudix hydrolase" evidence="3">
    <location>
        <begin position="6"/>
        <end position="128"/>
    </location>
</feature>
<dbReference type="PROSITE" id="PS51462">
    <property type="entry name" value="NUDIX"/>
    <property type="match status" value="1"/>
</dbReference>
<dbReference type="EMBL" id="PEVA01000196">
    <property type="protein sequence ID" value="PIV08063.1"/>
    <property type="molecule type" value="Genomic_DNA"/>
</dbReference>
<dbReference type="InterPro" id="IPR020084">
    <property type="entry name" value="NUDIX_hydrolase_CS"/>
</dbReference>
<organism evidence="4 5">
    <name type="scientific">Candidatus Roizmanbacteria bacterium CG03_land_8_20_14_0_80_39_12</name>
    <dbReference type="NCBI Taxonomy" id="1974847"/>
    <lineage>
        <taxon>Bacteria</taxon>
        <taxon>Candidatus Roizmaniibacteriota</taxon>
    </lineage>
</organism>
<protein>
    <recommendedName>
        <fullName evidence="3">Nudix hydrolase domain-containing protein</fullName>
    </recommendedName>
</protein>
<dbReference type="InterPro" id="IPR015797">
    <property type="entry name" value="NUDIX_hydrolase-like_dom_sf"/>
</dbReference>
<proteinExistence type="predicted"/>
<accession>A0A2M7BRE4</accession>